<protein>
    <recommendedName>
        <fullName evidence="4">Right-handed parallel beta-helix repeat-containing protein</fullName>
    </recommendedName>
</protein>
<accession>A0A411HLA4</accession>
<sequence>MGTHLVKLRGQFTPPPDSDGATLDSAPISIVVDALPSDRTTLDLSANLSGPINWNNQIIIGNGHTVSSSGAVTIKNTLVIGLGSLTTSGISGTATAVDIENSVFEATGAIDLTVSGGATINNNEFRANNLLTFEASDPDATPIITLHGNSAPMKLFQGNRAGAGRVVFSNTRNWLIGGDGDDQSNILIGPRSTLYLVEGTSNITVRGNYDHHSYRGGWSQGLNLSFSCRLCSGASGSNILIEHNLFRGSSWPVQDLTGEFRYNLVYGYGHTWLRSADNGASIHHNLFVPEKGGGTLDQGVWFYGGETGIQIYNNTFDGGGNAIGDFAGPTIQINGASSVSSLRNNLITFSRNQDNGNPGSPRIVGDVGTVISADYNAFYSPDNVTHDNYAVTGMSEGSTPGFATHDVSGSGTIGSKDGQLAATPFSGQRIYPYESVVDEGAVWQRSQKLSTILAAFRARYTPTASSPVNDHGDPQDNDGHGRRTDIGAIDVNGHDQDRFGKFGPFADLIFQSKFE</sequence>
<name>A0A411HLA4_9GAMM</name>
<dbReference type="KEGG" id="xbc:ELE36_12910"/>
<feature type="region of interest" description="Disordered" evidence="1">
    <location>
        <begin position="1"/>
        <end position="20"/>
    </location>
</feature>
<gene>
    <name evidence="2" type="ORF">ELE36_12910</name>
</gene>
<dbReference type="RefSeq" id="WP_129833932.1">
    <property type="nucleotide sequence ID" value="NZ_CP035704.1"/>
</dbReference>
<dbReference type="EMBL" id="CP035704">
    <property type="protein sequence ID" value="QBB71180.1"/>
    <property type="molecule type" value="Genomic_DNA"/>
</dbReference>
<evidence type="ECO:0000256" key="1">
    <source>
        <dbReference type="SAM" id="MobiDB-lite"/>
    </source>
</evidence>
<proteinExistence type="predicted"/>
<evidence type="ECO:0008006" key="4">
    <source>
        <dbReference type="Google" id="ProtNLM"/>
    </source>
</evidence>
<reference evidence="2 3" key="1">
    <citation type="submission" date="2019-01" db="EMBL/GenBank/DDBJ databases">
        <title>Pseudolysobacter antarctica gen. nov., sp. nov., isolated from Fildes Peninsula, Antarctica.</title>
        <authorList>
            <person name="Wei Z."/>
            <person name="Peng F."/>
        </authorList>
    </citation>
    <scope>NUCLEOTIDE SEQUENCE [LARGE SCALE GENOMIC DNA]</scope>
    <source>
        <strain evidence="2 3">AQ6-296</strain>
    </source>
</reference>
<organism evidence="2 3">
    <name type="scientific">Pseudolysobacter antarcticus</name>
    <dbReference type="NCBI Taxonomy" id="2511995"/>
    <lineage>
        <taxon>Bacteria</taxon>
        <taxon>Pseudomonadati</taxon>
        <taxon>Pseudomonadota</taxon>
        <taxon>Gammaproteobacteria</taxon>
        <taxon>Lysobacterales</taxon>
        <taxon>Rhodanobacteraceae</taxon>
        <taxon>Pseudolysobacter</taxon>
    </lineage>
</organism>
<keyword evidence="3" id="KW-1185">Reference proteome</keyword>
<dbReference type="Proteomes" id="UP000291562">
    <property type="component" value="Chromosome"/>
</dbReference>
<feature type="region of interest" description="Disordered" evidence="1">
    <location>
        <begin position="463"/>
        <end position="487"/>
    </location>
</feature>
<evidence type="ECO:0000313" key="3">
    <source>
        <dbReference type="Proteomes" id="UP000291562"/>
    </source>
</evidence>
<dbReference type="AlphaFoldDB" id="A0A411HLA4"/>
<dbReference type="SUPFAM" id="SSF51126">
    <property type="entry name" value="Pectin lyase-like"/>
    <property type="match status" value="1"/>
</dbReference>
<dbReference type="InterPro" id="IPR011050">
    <property type="entry name" value="Pectin_lyase_fold/virulence"/>
</dbReference>
<feature type="compositionally biased region" description="Basic and acidic residues" evidence="1">
    <location>
        <begin position="470"/>
        <end position="485"/>
    </location>
</feature>
<evidence type="ECO:0000313" key="2">
    <source>
        <dbReference type="EMBL" id="QBB71180.1"/>
    </source>
</evidence>